<keyword evidence="3" id="KW-1185">Reference proteome</keyword>
<dbReference type="Gene3D" id="3.90.780.10">
    <property type="entry name" value="5'-Nucleotidase, C-terminal domain"/>
    <property type="match status" value="1"/>
</dbReference>
<dbReference type="OrthoDB" id="4762412at2"/>
<evidence type="ECO:0000313" key="2">
    <source>
        <dbReference type="EMBL" id="SEB20379.1"/>
    </source>
</evidence>
<evidence type="ECO:0000313" key="3">
    <source>
        <dbReference type="Proteomes" id="UP000198850"/>
    </source>
</evidence>
<dbReference type="GO" id="GO:0009166">
    <property type="term" value="P:nucleotide catabolic process"/>
    <property type="evidence" value="ECO:0007669"/>
    <property type="project" value="InterPro"/>
</dbReference>
<evidence type="ECO:0000259" key="1">
    <source>
        <dbReference type="Pfam" id="PF02872"/>
    </source>
</evidence>
<proteinExistence type="predicted"/>
<sequence>MQSFVKVWALTLVLGSGLLFSCSKSYRVVKSNRTEYGIASTIAADSAVIKTYLPYKLRLDSQMNAVIGHTDLALSKTSVGGESLLGNFFADASLAEAKKIDPSIDFAIPSTNGGIRNDLPNGAVTLSNVFELMPFENELLVFELKGSDVQSLLEFIARTGGQPVSGLSLIIKDSKPVEVKINDQPFDITRNYHVLTSDYIAGGGDNLNSFKQPVSRKVLGLKVRDALILYIKEKQAAGEKVSSKLDRRISHD</sequence>
<dbReference type="PANTHER" id="PTHR11575:SF24">
    <property type="entry name" value="5'-NUCLEOTIDASE"/>
    <property type="match status" value="1"/>
</dbReference>
<dbReference type="AlphaFoldDB" id="A0A1H4HEU3"/>
<dbReference type="RefSeq" id="WP_090559923.1">
    <property type="nucleotide sequence ID" value="NZ_FNRA01000016.1"/>
</dbReference>
<dbReference type="Pfam" id="PF02872">
    <property type="entry name" value="5_nucleotid_C"/>
    <property type="match status" value="1"/>
</dbReference>
<accession>A0A1H4HEU3</accession>
<gene>
    <name evidence="2" type="ORF">SAMN05443550_11685</name>
</gene>
<dbReference type="PRINTS" id="PR01607">
    <property type="entry name" value="APYRASEFAMLY"/>
</dbReference>
<dbReference type="InterPro" id="IPR036907">
    <property type="entry name" value="5'-Nucleotdase_C_sf"/>
</dbReference>
<dbReference type="GO" id="GO:0016787">
    <property type="term" value="F:hydrolase activity"/>
    <property type="evidence" value="ECO:0007669"/>
    <property type="project" value="InterPro"/>
</dbReference>
<dbReference type="STRING" id="425514.SAMN05443550_11685"/>
<dbReference type="PROSITE" id="PS51257">
    <property type="entry name" value="PROKAR_LIPOPROTEIN"/>
    <property type="match status" value="1"/>
</dbReference>
<organism evidence="2 3">
    <name type="scientific">Pedobacter hartonius</name>
    <dbReference type="NCBI Taxonomy" id="425514"/>
    <lineage>
        <taxon>Bacteria</taxon>
        <taxon>Pseudomonadati</taxon>
        <taxon>Bacteroidota</taxon>
        <taxon>Sphingobacteriia</taxon>
        <taxon>Sphingobacteriales</taxon>
        <taxon>Sphingobacteriaceae</taxon>
        <taxon>Pedobacter</taxon>
    </lineage>
</organism>
<dbReference type="InterPro" id="IPR008334">
    <property type="entry name" value="5'-Nucleotdase_C"/>
</dbReference>
<dbReference type="SUPFAM" id="SSF55816">
    <property type="entry name" value="5'-nucleotidase (syn. UDP-sugar hydrolase), C-terminal domain"/>
    <property type="match status" value="1"/>
</dbReference>
<dbReference type="Proteomes" id="UP000198850">
    <property type="component" value="Unassembled WGS sequence"/>
</dbReference>
<reference evidence="2 3" key="1">
    <citation type="submission" date="2016-10" db="EMBL/GenBank/DDBJ databases">
        <authorList>
            <person name="de Groot N.N."/>
        </authorList>
    </citation>
    <scope>NUCLEOTIDE SEQUENCE [LARGE SCALE GENOMIC DNA]</scope>
    <source>
        <strain evidence="2 3">DSM 19033</strain>
    </source>
</reference>
<protein>
    <submittedName>
        <fullName evidence="2">5'-nucleotidase, C-terminal domain</fullName>
    </submittedName>
</protein>
<dbReference type="PANTHER" id="PTHR11575">
    <property type="entry name" value="5'-NUCLEOTIDASE-RELATED"/>
    <property type="match status" value="1"/>
</dbReference>
<name>A0A1H4HEU3_9SPHI</name>
<dbReference type="GO" id="GO:0030288">
    <property type="term" value="C:outer membrane-bounded periplasmic space"/>
    <property type="evidence" value="ECO:0007669"/>
    <property type="project" value="TreeGrafter"/>
</dbReference>
<feature type="domain" description="5'-Nucleotidase C-terminal" evidence="1">
    <location>
        <begin position="66"/>
        <end position="211"/>
    </location>
</feature>
<dbReference type="InterPro" id="IPR006179">
    <property type="entry name" value="5_nucleotidase/apyrase"/>
</dbReference>
<dbReference type="EMBL" id="FNRA01000016">
    <property type="protein sequence ID" value="SEB20379.1"/>
    <property type="molecule type" value="Genomic_DNA"/>
</dbReference>